<dbReference type="PROSITE" id="PS51257">
    <property type="entry name" value="PROKAR_LIPOPROTEIN"/>
    <property type="match status" value="1"/>
</dbReference>
<keyword evidence="2" id="KW-1185">Reference proteome</keyword>
<organism evidence="1 2">
    <name type="scientific">Maribacter cobaltidurans</name>
    <dbReference type="NCBI Taxonomy" id="1178778"/>
    <lineage>
        <taxon>Bacteria</taxon>
        <taxon>Pseudomonadati</taxon>
        <taxon>Bacteroidota</taxon>
        <taxon>Flavobacteriia</taxon>
        <taxon>Flavobacteriales</taxon>
        <taxon>Flavobacteriaceae</taxon>
        <taxon>Maribacter</taxon>
    </lineage>
</organism>
<name>A0ABU7IT87_9FLAO</name>
<dbReference type="RefSeq" id="WP_272650911.1">
    <property type="nucleotide sequence ID" value="NZ_JAZDDG010000004.1"/>
</dbReference>
<sequence>MKKYFVLLFALGLSLGCEENKIDCSLVLCEGPPVFLFEVMNNDKNVIENGTYSIDDITIDGTNANIFILVIQTWETASGEKTGVVLDNNSWEPKVYKINLNLASDFKIPIEIDMGLSEAESCCGGIPRVNGIVIDGERQPLNNGIFFTIDIE</sequence>
<dbReference type="Proteomes" id="UP001356308">
    <property type="component" value="Unassembled WGS sequence"/>
</dbReference>
<protein>
    <submittedName>
        <fullName evidence="1">Uncharacterized protein</fullName>
    </submittedName>
</protein>
<evidence type="ECO:0000313" key="2">
    <source>
        <dbReference type="Proteomes" id="UP001356308"/>
    </source>
</evidence>
<dbReference type="EMBL" id="JAZDDG010000004">
    <property type="protein sequence ID" value="MEE1976192.1"/>
    <property type="molecule type" value="Genomic_DNA"/>
</dbReference>
<proteinExistence type="predicted"/>
<accession>A0ABU7IT87</accession>
<gene>
    <name evidence="1" type="ORF">V1I91_08930</name>
</gene>
<comment type="caution">
    <text evidence="1">The sequence shown here is derived from an EMBL/GenBank/DDBJ whole genome shotgun (WGS) entry which is preliminary data.</text>
</comment>
<reference evidence="1 2" key="1">
    <citation type="submission" date="2024-01" db="EMBL/GenBank/DDBJ databases">
        <title>Maribacter spp. originated from different algae showed divergent polysaccharides utilization ability.</title>
        <authorList>
            <person name="Wang H."/>
            <person name="Wu Y."/>
        </authorList>
    </citation>
    <scope>NUCLEOTIDE SEQUENCE [LARGE SCALE GENOMIC DNA]</scope>
    <source>
        <strain evidence="1 2">PR1</strain>
    </source>
</reference>
<evidence type="ECO:0000313" key="1">
    <source>
        <dbReference type="EMBL" id="MEE1976192.1"/>
    </source>
</evidence>